<protein>
    <submittedName>
        <fullName evidence="1">Uncharacterized protein</fullName>
    </submittedName>
</protein>
<gene>
    <name evidence="1" type="ORF">D0Z00_001427</name>
</gene>
<comment type="caution">
    <text evidence="1">The sequence shown here is derived from an EMBL/GenBank/DDBJ whole genome shotgun (WGS) entry which is preliminary data.</text>
</comment>
<dbReference type="Proteomes" id="UP000744676">
    <property type="component" value="Unassembled WGS sequence"/>
</dbReference>
<accession>A0ACB6V763</accession>
<reference evidence="1 2" key="1">
    <citation type="journal article" date="2020" name="Front. Microbiol.">
        <title>Phenotypic and Genetic Characterization of the Cheese Ripening Yeast Geotrichum candidum.</title>
        <authorList>
            <person name="Perkins V."/>
            <person name="Vignola S."/>
            <person name="Lessard M.H."/>
            <person name="Plante P.L."/>
            <person name="Corbeil J."/>
            <person name="Dugat-Bony E."/>
            <person name="Frenette M."/>
            <person name="Labrie S."/>
        </authorList>
    </citation>
    <scope>NUCLEOTIDE SEQUENCE [LARGE SCALE GENOMIC DNA]</scope>
    <source>
        <strain evidence="1 2">LMA-1147</strain>
    </source>
</reference>
<name>A0ACB6V763_9ASCO</name>
<proteinExistence type="predicted"/>
<sequence length="993" mass="115716">MNLPNGECDSTIKATPALSDATELLSPVVEPKNEPEANLNSKSSSDNFRNSQYDSLKSPRFELGELEVFIPDLHLHNEAKSDHAVWNNANDKELADKNVLRKSISVSNDENNDSVPTIGIKKEQSVIDSLKQQNFHLKLQVVLMERDMNSKSADGVAELRLKLAESEANRLATKSENDKLRQTIASIDNEEVTEEKERIKAHIQHLQDQVSMYEHERIEFEQERVGWKQKEDNIKLEYYIRNHVEIYESTVNQAEIYQRNYEELEESYNTLKFDLENAVGRSEAENAINSYKRELTNKNEAIEALERERDQLWHNIRDVNKGLEDIEEERNRLVQLNHELSDRIIELESPTVSQELESETNDYEQLLCDLEMKEKEIKDITDDLLNCEAELESKDAEINALQERVKSLKTQLDSYIEDLEKDQQTKRDVDKSGSALSNTTLAENENHDYNQEIVDKVLNGVCEFFNKDATIDDLVQHLDEMFGSFKEFDQIVEQLHKANTVNSEITNLIDEKDHEIVELKSQLSSNSMQISDLKAKNEQIKLELEAQDNSARLENLESNLKTLEQKLDASEERKAELEEVQSNLNATIQHMEKEYELLKSQHDHTLQEHNTKEETIQMLEEENKLLSGEKEQLMVKKEQLMNDKKQLVEDKKTLKRQMGAVEGELNNYRDKNEELLNHIDGLDDNYDQLMQLADKKDELINDLTKECTRLNKDIKKMQHNFNKEASKSSSLERRIFSLVQASRSVSSSPGSVTVGTAFKQKTFQRMLQLEKDYEENQRELQVLRAELKTSEQDLITQSEKHASQGSDFFGLLTDLLMLVSKSIDDKPWHNKLEQSMDDIRANPTNHVNNCKILCTLIFDGIKIIADNCLFYENQITSLKQQQSPEFIHLPKNQQEYQQNQHQLKNPRQQSQVRTASSELMQRMSSTFAGQIWIYRYTEMKKRFEKEREARKLQYSSYHDYARKLEDDLHKYQLRYKTAIETLNNLQQPQLQRQ</sequence>
<keyword evidence="2" id="KW-1185">Reference proteome</keyword>
<dbReference type="EMBL" id="QVQA01000026">
    <property type="protein sequence ID" value="KAF5100090.1"/>
    <property type="molecule type" value="Genomic_DNA"/>
</dbReference>
<organism evidence="1 2">
    <name type="scientific">Geotrichum galactomycetum</name>
    <dbReference type="NCBI Taxonomy" id="27317"/>
    <lineage>
        <taxon>Eukaryota</taxon>
        <taxon>Fungi</taxon>
        <taxon>Dikarya</taxon>
        <taxon>Ascomycota</taxon>
        <taxon>Saccharomycotina</taxon>
        <taxon>Dipodascomycetes</taxon>
        <taxon>Dipodascales</taxon>
        <taxon>Dipodascaceae</taxon>
        <taxon>Geotrichum</taxon>
    </lineage>
</organism>
<evidence type="ECO:0000313" key="2">
    <source>
        <dbReference type="Proteomes" id="UP000744676"/>
    </source>
</evidence>
<evidence type="ECO:0000313" key="1">
    <source>
        <dbReference type="EMBL" id="KAF5100090.1"/>
    </source>
</evidence>